<keyword evidence="4" id="KW-0175">Coiled coil</keyword>
<proteinExistence type="predicted"/>
<dbReference type="PROSITE" id="PS50943">
    <property type="entry name" value="HTH_CROC1"/>
    <property type="match status" value="1"/>
</dbReference>
<evidence type="ECO:0000313" key="7">
    <source>
        <dbReference type="Proteomes" id="UP000464577"/>
    </source>
</evidence>
<sequence>MATQTDPISLRIKSIRQQKGISQTDLAQQLGIDRSQYHRLENRGEQLPLAMLGRIAQALGVSRLTLLDESTPGESTDQDESISQLTARAEQLEAHLADQQRLLAHLDAANQALVQQVELCLARLARRYRLDQLDVPGVDSPGGSLIAVQLAGPSLEQFPHRTQQHVLFDKTYSGRQLVYLALQASISEASLFELILRLIDLQLIEPTKLYARAFLYLNQMTQVYVDYLDVIIQARRQEENRQWETLRTPFIS</sequence>
<evidence type="ECO:0000256" key="3">
    <source>
        <dbReference type="ARBA" id="ARBA00023163"/>
    </source>
</evidence>
<keyword evidence="7" id="KW-1185">Reference proteome</keyword>
<dbReference type="PANTHER" id="PTHR46797">
    <property type="entry name" value="HTH-TYPE TRANSCRIPTIONAL REGULATOR"/>
    <property type="match status" value="1"/>
</dbReference>
<dbReference type="InterPro" id="IPR010982">
    <property type="entry name" value="Lambda_DNA-bd_dom_sf"/>
</dbReference>
<feature type="coiled-coil region" evidence="4">
    <location>
        <begin position="82"/>
        <end position="109"/>
    </location>
</feature>
<dbReference type="EMBL" id="CP045997">
    <property type="protein sequence ID" value="QHV97891.1"/>
    <property type="molecule type" value="Genomic_DNA"/>
</dbReference>
<accession>A0A6P1VXH2</accession>
<dbReference type="Proteomes" id="UP000464577">
    <property type="component" value="Chromosome"/>
</dbReference>
<dbReference type="Pfam" id="PF01381">
    <property type="entry name" value="HTH_3"/>
    <property type="match status" value="1"/>
</dbReference>
<feature type="domain" description="HTH cro/C1-type" evidence="5">
    <location>
        <begin position="12"/>
        <end position="66"/>
    </location>
</feature>
<dbReference type="Gene3D" id="1.10.260.40">
    <property type="entry name" value="lambda repressor-like DNA-binding domains"/>
    <property type="match status" value="1"/>
</dbReference>
<dbReference type="AlphaFoldDB" id="A0A6P1VXH2"/>
<dbReference type="GO" id="GO:0005829">
    <property type="term" value="C:cytosol"/>
    <property type="evidence" value="ECO:0007669"/>
    <property type="project" value="TreeGrafter"/>
</dbReference>
<dbReference type="GO" id="GO:0003700">
    <property type="term" value="F:DNA-binding transcription factor activity"/>
    <property type="evidence" value="ECO:0007669"/>
    <property type="project" value="TreeGrafter"/>
</dbReference>
<evidence type="ECO:0000259" key="5">
    <source>
        <dbReference type="PROSITE" id="PS50943"/>
    </source>
</evidence>
<dbReference type="PANTHER" id="PTHR46797:SF23">
    <property type="entry name" value="HTH-TYPE TRANSCRIPTIONAL REGULATOR SUTR"/>
    <property type="match status" value="1"/>
</dbReference>
<evidence type="ECO:0000256" key="4">
    <source>
        <dbReference type="SAM" id="Coils"/>
    </source>
</evidence>
<keyword evidence="2" id="KW-0238">DNA-binding</keyword>
<dbReference type="SUPFAM" id="SSF47413">
    <property type="entry name" value="lambda repressor-like DNA-binding domains"/>
    <property type="match status" value="1"/>
</dbReference>
<keyword evidence="1" id="KW-0805">Transcription regulation</keyword>
<name>A0A6P1VXH2_9BACT</name>
<dbReference type="SMART" id="SM00530">
    <property type="entry name" value="HTH_XRE"/>
    <property type="match status" value="1"/>
</dbReference>
<dbReference type="KEGG" id="senf:GJR95_24065"/>
<gene>
    <name evidence="6" type="ORF">GJR95_24065</name>
</gene>
<dbReference type="InterPro" id="IPR001387">
    <property type="entry name" value="Cro/C1-type_HTH"/>
</dbReference>
<dbReference type="InterPro" id="IPR050807">
    <property type="entry name" value="TransReg_Diox_bact_type"/>
</dbReference>
<organism evidence="6 7">
    <name type="scientific">Spirosoma endbachense</name>
    <dbReference type="NCBI Taxonomy" id="2666025"/>
    <lineage>
        <taxon>Bacteria</taxon>
        <taxon>Pseudomonadati</taxon>
        <taxon>Bacteroidota</taxon>
        <taxon>Cytophagia</taxon>
        <taxon>Cytophagales</taxon>
        <taxon>Cytophagaceae</taxon>
        <taxon>Spirosoma</taxon>
    </lineage>
</organism>
<evidence type="ECO:0000256" key="1">
    <source>
        <dbReference type="ARBA" id="ARBA00023015"/>
    </source>
</evidence>
<evidence type="ECO:0000256" key="2">
    <source>
        <dbReference type="ARBA" id="ARBA00023125"/>
    </source>
</evidence>
<reference evidence="6 7" key="1">
    <citation type="submission" date="2019-11" db="EMBL/GenBank/DDBJ databases">
        <title>Spirosoma endbachense sp. nov., isolated from a natural salt meadow.</title>
        <authorList>
            <person name="Rojas J."/>
            <person name="Ambika Manirajan B."/>
            <person name="Ratering S."/>
            <person name="Suarez C."/>
            <person name="Geissler-Plaum R."/>
            <person name="Schnell S."/>
        </authorList>
    </citation>
    <scope>NUCLEOTIDE SEQUENCE [LARGE SCALE GENOMIC DNA]</scope>
    <source>
        <strain evidence="6 7">I-24</strain>
    </source>
</reference>
<evidence type="ECO:0000313" key="6">
    <source>
        <dbReference type="EMBL" id="QHV97891.1"/>
    </source>
</evidence>
<keyword evidence="3" id="KW-0804">Transcription</keyword>
<dbReference type="RefSeq" id="WP_162388304.1">
    <property type="nucleotide sequence ID" value="NZ_CP045997.1"/>
</dbReference>
<dbReference type="CDD" id="cd00093">
    <property type="entry name" value="HTH_XRE"/>
    <property type="match status" value="1"/>
</dbReference>
<dbReference type="GO" id="GO:0003677">
    <property type="term" value="F:DNA binding"/>
    <property type="evidence" value="ECO:0007669"/>
    <property type="project" value="UniProtKB-KW"/>
</dbReference>
<protein>
    <submittedName>
        <fullName evidence="6">Helix-turn-helix domain-containing protein</fullName>
    </submittedName>
</protein>